<evidence type="ECO:0000256" key="4">
    <source>
        <dbReference type="ARBA" id="ARBA00023136"/>
    </source>
</evidence>
<evidence type="ECO:0000313" key="6">
    <source>
        <dbReference type="EMBL" id="PMD46364.1"/>
    </source>
</evidence>
<accession>A0A2J6S6H9</accession>
<dbReference type="InterPro" id="IPR023352">
    <property type="entry name" value="MAPEG-like_dom_sf"/>
</dbReference>
<feature type="transmembrane region" description="Helical" evidence="5">
    <location>
        <begin position="96"/>
        <end position="117"/>
    </location>
</feature>
<keyword evidence="7" id="KW-1185">Reference proteome</keyword>
<dbReference type="Proteomes" id="UP000235786">
    <property type="component" value="Unassembled WGS sequence"/>
</dbReference>
<evidence type="ECO:0000256" key="1">
    <source>
        <dbReference type="ARBA" id="ARBA00004370"/>
    </source>
</evidence>
<reference evidence="6 7" key="1">
    <citation type="submission" date="2016-04" db="EMBL/GenBank/DDBJ databases">
        <title>A degradative enzymes factory behind the ericoid mycorrhizal symbiosis.</title>
        <authorList>
            <consortium name="DOE Joint Genome Institute"/>
            <person name="Martino E."/>
            <person name="Morin E."/>
            <person name="Grelet G."/>
            <person name="Kuo A."/>
            <person name="Kohler A."/>
            <person name="Daghino S."/>
            <person name="Barry K."/>
            <person name="Choi C."/>
            <person name="Cichocki N."/>
            <person name="Clum A."/>
            <person name="Copeland A."/>
            <person name="Hainaut M."/>
            <person name="Haridas S."/>
            <person name="Labutti K."/>
            <person name="Lindquist E."/>
            <person name="Lipzen A."/>
            <person name="Khouja H.-R."/>
            <person name="Murat C."/>
            <person name="Ohm R."/>
            <person name="Olson A."/>
            <person name="Spatafora J."/>
            <person name="Veneault-Fourrey C."/>
            <person name="Henrissat B."/>
            <person name="Grigoriev I."/>
            <person name="Martin F."/>
            <person name="Perotto S."/>
        </authorList>
    </citation>
    <scope>NUCLEOTIDE SEQUENCE [LARGE SCALE GENOMIC DNA]</scope>
    <source>
        <strain evidence="6 7">F</strain>
    </source>
</reference>
<evidence type="ECO:0000256" key="5">
    <source>
        <dbReference type="SAM" id="Phobius"/>
    </source>
</evidence>
<evidence type="ECO:0000256" key="2">
    <source>
        <dbReference type="ARBA" id="ARBA00022692"/>
    </source>
</evidence>
<evidence type="ECO:0000313" key="7">
    <source>
        <dbReference type="Proteomes" id="UP000235786"/>
    </source>
</evidence>
<keyword evidence="3 5" id="KW-1133">Transmembrane helix</keyword>
<dbReference type="PANTHER" id="PTHR35371:SF1">
    <property type="entry name" value="BLR7753 PROTEIN"/>
    <property type="match status" value="1"/>
</dbReference>
<dbReference type="InterPro" id="IPR001129">
    <property type="entry name" value="Membr-assoc_MAPEG"/>
</dbReference>
<feature type="transmembrane region" description="Helical" evidence="5">
    <location>
        <begin position="6"/>
        <end position="29"/>
    </location>
</feature>
<sequence length="149" mass="16876">MATNLSFFAVPVFWTLCMVPHTYAVLIMAKANNGRWNNSSPRSSNWDEVLRKSTPKEVYARYERGKAAHKNGMENLPIFVGAILAGNYAQLDTRTLNLFVTVFLFARVLYTIVYISISSNRYSFIRSTLWFLSTSMCMGIFIKAGLALP</sequence>
<dbReference type="EMBL" id="KZ613939">
    <property type="protein sequence ID" value="PMD46364.1"/>
    <property type="molecule type" value="Genomic_DNA"/>
</dbReference>
<comment type="subcellular location">
    <subcellularLocation>
        <location evidence="1">Membrane</location>
    </subcellularLocation>
</comment>
<feature type="transmembrane region" description="Helical" evidence="5">
    <location>
        <begin position="129"/>
        <end position="148"/>
    </location>
</feature>
<dbReference type="Gene3D" id="1.20.120.550">
    <property type="entry name" value="Membrane associated eicosanoid/glutathione metabolism-like domain"/>
    <property type="match status" value="1"/>
</dbReference>
<dbReference type="OrthoDB" id="2122304at2759"/>
<dbReference type="AlphaFoldDB" id="A0A2J6S6H9"/>
<dbReference type="SUPFAM" id="SSF161084">
    <property type="entry name" value="MAPEG domain-like"/>
    <property type="match status" value="1"/>
</dbReference>
<evidence type="ECO:0000256" key="3">
    <source>
        <dbReference type="ARBA" id="ARBA00022989"/>
    </source>
</evidence>
<gene>
    <name evidence="6" type="ORF">L207DRAFT_507279</name>
</gene>
<name>A0A2J6S6H9_HYAVF</name>
<dbReference type="Pfam" id="PF01124">
    <property type="entry name" value="MAPEG"/>
    <property type="match status" value="1"/>
</dbReference>
<keyword evidence="2 5" id="KW-0812">Transmembrane</keyword>
<proteinExistence type="predicted"/>
<dbReference type="PANTHER" id="PTHR35371">
    <property type="entry name" value="INNER MEMBRANE PROTEIN"/>
    <property type="match status" value="1"/>
</dbReference>
<protein>
    <submittedName>
        <fullName evidence="6">Uncharacterized protein</fullName>
    </submittedName>
</protein>
<organism evidence="6 7">
    <name type="scientific">Hyaloscypha variabilis (strain UAMH 11265 / GT02V1 / F)</name>
    <name type="common">Meliniomyces variabilis</name>
    <dbReference type="NCBI Taxonomy" id="1149755"/>
    <lineage>
        <taxon>Eukaryota</taxon>
        <taxon>Fungi</taxon>
        <taxon>Dikarya</taxon>
        <taxon>Ascomycota</taxon>
        <taxon>Pezizomycotina</taxon>
        <taxon>Leotiomycetes</taxon>
        <taxon>Helotiales</taxon>
        <taxon>Hyaloscyphaceae</taxon>
        <taxon>Hyaloscypha</taxon>
        <taxon>Hyaloscypha variabilis</taxon>
    </lineage>
</organism>
<dbReference type="GO" id="GO:0016020">
    <property type="term" value="C:membrane"/>
    <property type="evidence" value="ECO:0007669"/>
    <property type="project" value="UniProtKB-SubCell"/>
</dbReference>
<keyword evidence="4 5" id="KW-0472">Membrane</keyword>